<evidence type="ECO:0000313" key="8">
    <source>
        <dbReference type="Proteomes" id="UP001156669"/>
    </source>
</evidence>
<keyword evidence="8" id="KW-1185">Reference proteome</keyword>
<dbReference type="Proteomes" id="UP001156669">
    <property type="component" value="Unassembled WGS sequence"/>
</dbReference>
<evidence type="ECO:0000256" key="2">
    <source>
        <dbReference type="ARBA" id="ARBA00012224"/>
    </source>
</evidence>
<dbReference type="GO" id="GO:0008483">
    <property type="term" value="F:transaminase activity"/>
    <property type="evidence" value="ECO:0007669"/>
    <property type="project" value="UniProtKB-KW"/>
</dbReference>
<dbReference type="Gene3D" id="3.90.1150.10">
    <property type="entry name" value="Aspartate Aminotransferase, domain 1"/>
    <property type="match status" value="1"/>
</dbReference>
<organism evidence="7 8">
    <name type="scientific">Vibrio hyugaensis</name>
    <dbReference type="NCBI Taxonomy" id="1534743"/>
    <lineage>
        <taxon>Bacteria</taxon>
        <taxon>Pseudomonadati</taxon>
        <taxon>Pseudomonadota</taxon>
        <taxon>Gammaproteobacteria</taxon>
        <taxon>Vibrionales</taxon>
        <taxon>Vibrionaceae</taxon>
        <taxon>Vibrio</taxon>
    </lineage>
</organism>
<dbReference type="PANTHER" id="PTHR43525">
    <property type="entry name" value="PROTEIN MALY"/>
    <property type="match status" value="1"/>
</dbReference>
<dbReference type="Gene3D" id="3.40.640.10">
    <property type="entry name" value="Type I PLP-dependent aspartate aminotransferase-like (Major domain)"/>
    <property type="match status" value="1"/>
</dbReference>
<keyword evidence="7" id="KW-0808">Transferase</keyword>
<dbReference type="InterPro" id="IPR051798">
    <property type="entry name" value="Class-II_PLP-Dep_Aminotrans"/>
</dbReference>
<accession>A0ABQ5Y718</accession>
<dbReference type="InterPro" id="IPR004839">
    <property type="entry name" value="Aminotransferase_I/II_large"/>
</dbReference>
<evidence type="ECO:0000259" key="6">
    <source>
        <dbReference type="Pfam" id="PF00155"/>
    </source>
</evidence>
<comment type="caution">
    <text evidence="7">The sequence shown here is derived from an EMBL/GenBank/DDBJ whole genome shotgun (WGS) entry which is preliminary data.</text>
</comment>
<dbReference type="InterPro" id="IPR015421">
    <property type="entry name" value="PyrdxlP-dep_Trfase_major"/>
</dbReference>
<feature type="domain" description="Aminotransferase class I/classII large" evidence="6">
    <location>
        <begin position="76"/>
        <end position="374"/>
    </location>
</feature>
<dbReference type="InterPro" id="IPR015422">
    <property type="entry name" value="PyrdxlP-dep_Trfase_small"/>
</dbReference>
<protein>
    <recommendedName>
        <fullName evidence="2">cysteine-S-conjugate beta-lyase</fullName>
        <ecNumber evidence="2">4.4.1.13</ecNumber>
    </recommendedName>
</protein>
<sequence length="394" mass="44812">MFKPQPTRSDIKDKFIKHDSQMLNQVYGTDQVVPYWIADMGFPIASPISQVMQQLVSRETFSYEFDSKTVFQSISDWNKELHGLELNSDNFVQVPGVLSAIALLIREFTKEGEGVLIQTPVYHQFRRLIESAGRTVVGNTMKIENEHYVMDFELLETQLKSGEVQMILLCNPHNPVGRVWTKAELERMVTLAQKYKVMIISDEVHADIVFDDATFTSMTSLSYENSLTIIGSPAKNFGLNSISNGYIYSDNQALRDKIKAASASLSIDHGNAFTTYATIAAYQHGKEWFEGFHAYTQNNRNWIIEFIERNLPQVKAFLPQGTNQIWFDFSGLELEASALKSLLTEEAQMALTPGTWFGEPDENYYRMNFACALEQIKTSFELLKAALDKRVLAK</sequence>
<evidence type="ECO:0000313" key="7">
    <source>
        <dbReference type="EMBL" id="GLR06771.1"/>
    </source>
</evidence>
<proteinExistence type="inferred from homology"/>
<keyword evidence="3" id="KW-0663">Pyridoxal phosphate</keyword>
<reference evidence="8" key="1">
    <citation type="journal article" date="2019" name="Int. J. Syst. Evol. Microbiol.">
        <title>The Global Catalogue of Microorganisms (GCM) 10K type strain sequencing project: providing services to taxonomists for standard genome sequencing and annotation.</title>
        <authorList>
            <consortium name="The Broad Institute Genomics Platform"/>
            <consortium name="The Broad Institute Genome Sequencing Center for Infectious Disease"/>
            <person name="Wu L."/>
            <person name="Ma J."/>
        </authorList>
    </citation>
    <scope>NUCLEOTIDE SEQUENCE [LARGE SCALE GENOMIC DNA]</scope>
    <source>
        <strain evidence="8">NBRC 110633</strain>
    </source>
</reference>
<dbReference type="EMBL" id="BSOE01000058">
    <property type="protein sequence ID" value="GLR06771.1"/>
    <property type="molecule type" value="Genomic_DNA"/>
</dbReference>
<dbReference type="EC" id="4.4.1.13" evidence="2"/>
<evidence type="ECO:0000256" key="5">
    <source>
        <dbReference type="ARBA" id="ARBA00037974"/>
    </source>
</evidence>
<evidence type="ECO:0000256" key="4">
    <source>
        <dbReference type="ARBA" id="ARBA00023239"/>
    </source>
</evidence>
<keyword evidence="4" id="KW-0456">Lyase</keyword>
<dbReference type="InterPro" id="IPR015424">
    <property type="entry name" value="PyrdxlP-dep_Trfase"/>
</dbReference>
<name>A0ABQ5Y718_9VIBR</name>
<dbReference type="PANTHER" id="PTHR43525:SF1">
    <property type="entry name" value="PROTEIN MALY"/>
    <property type="match status" value="1"/>
</dbReference>
<comment type="cofactor">
    <cofactor evidence="1">
        <name>pyridoxal 5'-phosphate</name>
        <dbReference type="ChEBI" id="CHEBI:597326"/>
    </cofactor>
</comment>
<evidence type="ECO:0000256" key="3">
    <source>
        <dbReference type="ARBA" id="ARBA00022898"/>
    </source>
</evidence>
<dbReference type="RefSeq" id="WP_045396591.1">
    <property type="nucleotide sequence ID" value="NZ_BBLD01000008.1"/>
</dbReference>
<gene>
    <name evidence="7" type="ORF">GCM10007906_43590</name>
</gene>
<dbReference type="CDD" id="cd00609">
    <property type="entry name" value="AAT_like"/>
    <property type="match status" value="1"/>
</dbReference>
<comment type="similarity">
    <text evidence="5">Belongs to the class-II pyridoxal-phosphate-dependent aminotransferase family. MalY/PatB cystathionine beta-lyase subfamily.</text>
</comment>
<evidence type="ECO:0000256" key="1">
    <source>
        <dbReference type="ARBA" id="ARBA00001933"/>
    </source>
</evidence>
<dbReference type="Pfam" id="PF00155">
    <property type="entry name" value="Aminotran_1_2"/>
    <property type="match status" value="1"/>
</dbReference>
<keyword evidence="7" id="KW-0032">Aminotransferase</keyword>
<dbReference type="SUPFAM" id="SSF53383">
    <property type="entry name" value="PLP-dependent transferases"/>
    <property type="match status" value="1"/>
</dbReference>